<proteinExistence type="predicted"/>
<accession>A0A0C9WWQ9</accession>
<evidence type="ECO:0000313" key="3">
    <source>
        <dbReference type="Proteomes" id="UP000054477"/>
    </source>
</evidence>
<feature type="transmembrane region" description="Helical" evidence="1">
    <location>
        <begin position="32"/>
        <end position="54"/>
    </location>
</feature>
<dbReference type="AlphaFoldDB" id="A0A0C9WWQ9"/>
<dbReference type="HOGENOM" id="CLU_140481_0_0_1"/>
<keyword evidence="1" id="KW-1133">Transmembrane helix</keyword>
<sequence>MVDSGGLKASITPCKPEKITRRWHAQQDESTWLAWASGVNGGNVLIGIMSGVSSRVMLRHLRRRGFVGKVDSGAVEGRGRTVRKMALKGQPERILYTSINLPTPSRRALNLWYTFLARRPHLGSRIIIRSLHCDKLQKM</sequence>
<dbReference type="OrthoDB" id="10397144at2759"/>
<keyword evidence="1" id="KW-0472">Membrane</keyword>
<keyword evidence="3" id="KW-1185">Reference proteome</keyword>
<reference evidence="2 3" key="1">
    <citation type="submission" date="2014-04" db="EMBL/GenBank/DDBJ databases">
        <authorList>
            <consortium name="DOE Joint Genome Institute"/>
            <person name="Kuo A."/>
            <person name="Kohler A."/>
            <person name="Nagy L.G."/>
            <person name="Floudas D."/>
            <person name="Copeland A."/>
            <person name="Barry K.W."/>
            <person name="Cichocki N."/>
            <person name="Veneault-Fourrey C."/>
            <person name="LaButti K."/>
            <person name="Lindquist E.A."/>
            <person name="Lipzen A."/>
            <person name="Lundell T."/>
            <person name="Morin E."/>
            <person name="Murat C."/>
            <person name="Sun H."/>
            <person name="Tunlid A."/>
            <person name="Henrissat B."/>
            <person name="Grigoriev I.V."/>
            <person name="Hibbett D.S."/>
            <person name="Martin F."/>
            <person name="Nordberg H.P."/>
            <person name="Cantor M.N."/>
            <person name="Hua S.X."/>
        </authorList>
    </citation>
    <scope>NUCLEOTIDE SEQUENCE [LARGE SCALE GENOMIC DNA]</scope>
    <source>
        <strain evidence="2 3">LaAM-08-1</strain>
    </source>
</reference>
<keyword evidence="1" id="KW-0812">Transmembrane</keyword>
<gene>
    <name evidence="2" type="ORF">K443DRAFT_93932</name>
</gene>
<name>A0A0C9WWQ9_9AGAR</name>
<dbReference type="Proteomes" id="UP000054477">
    <property type="component" value="Unassembled WGS sequence"/>
</dbReference>
<organism evidence="2 3">
    <name type="scientific">Laccaria amethystina LaAM-08-1</name>
    <dbReference type="NCBI Taxonomy" id="1095629"/>
    <lineage>
        <taxon>Eukaryota</taxon>
        <taxon>Fungi</taxon>
        <taxon>Dikarya</taxon>
        <taxon>Basidiomycota</taxon>
        <taxon>Agaricomycotina</taxon>
        <taxon>Agaricomycetes</taxon>
        <taxon>Agaricomycetidae</taxon>
        <taxon>Agaricales</taxon>
        <taxon>Agaricineae</taxon>
        <taxon>Hydnangiaceae</taxon>
        <taxon>Laccaria</taxon>
    </lineage>
</organism>
<evidence type="ECO:0000313" key="2">
    <source>
        <dbReference type="EMBL" id="KIK04110.1"/>
    </source>
</evidence>
<protein>
    <submittedName>
        <fullName evidence="2">Uncharacterized protein</fullName>
    </submittedName>
</protein>
<reference evidence="3" key="2">
    <citation type="submission" date="2015-01" db="EMBL/GenBank/DDBJ databases">
        <title>Evolutionary Origins and Diversification of the Mycorrhizal Mutualists.</title>
        <authorList>
            <consortium name="DOE Joint Genome Institute"/>
            <consortium name="Mycorrhizal Genomics Consortium"/>
            <person name="Kohler A."/>
            <person name="Kuo A."/>
            <person name="Nagy L.G."/>
            <person name="Floudas D."/>
            <person name="Copeland A."/>
            <person name="Barry K.W."/>
            <person name="Cichocki N."/>
            <person name="Veneault-Fourrey C."/>
            <person name="LaButti K."/>
            <person name="Lindquist E.A."/>
            <person name="Lipzen A."/>
            <person name="Lundell T."/>
            <person name="Morin E."/>
            <person name="Murat C."/>
            <person name="Riley R."/>
            <person name="Ohm R."/>
            <person name="Sun H."/>
            <person name="Tunlid A."/>
            <person name="Henrissat B."/>
            <person name="Grigoriev I.V."/>
            <person name="Hibbett D.S."/>
            <person name="Martin F."/>
        </authorList>
    </citation>
    <scope>NUCLEOTIDE SEQUENCE [LARGE SCALE GENOMIC DNA]</scope>
    <source>
        <strain evidence="3">LaAM-08-1</strain>
    </source>
</reference>
<evidence type="ECO:0000256" key="1">
    <source>
        <dbReference type="SAM" id="Phobius"/>
    </source>
</evidence>
<dbReference type="EMBL" id="KN838573">
    <property type="protein sequence ID" value="KIK04110.1"/>
    <property type="molecule type" value="Genomic_DNA"/>
</dbReference>